<dbReference type="InterPro" id="IPR050712">
    <property type="entry name" value="NAD(P)H-dep_reductase"/>
</dbReference>
<dbReference type="RefSeq" id="WP_092092220.1">
    <property type="nucleotide sequence ID" value="NZ_FOQE01000014.1"/>
</dbReference>
<evidence type="ECO:0000313" key="2">
    <source>
        <dbReference type="EMBL" id="SFH69940.1"/>
    </source>
</evidence>
<dbReference type="EMBL" id="FOQE01000014">
    <property type="protein sequence ID" value="SFH69940.1"/>
    <property type="molecule type" value="Genomic_DNA"/>
</dbReference>
<dbReference type="SUPFAM" id="SSF52218">
    <property type="entry name" value="Flavoproteins"/>
    <property type="match status" value="1"/>
</dbReference>
<dbReference type="Pfam" id="PF03358">
    <property type="entry name" value="FMN_red"/>
    <property type="match status" value="1"/>
</dbReference>
<gene>
    <name evidence="2" type="ORF">SAMN04489868_1145</name>
</gene>
<evidence type="ECO:0000313" key="3">
    <source>
        <dbReference type="Proteomes" id="UP000198668"/>
    </source>
</evidence>
<protein>
    <submittedName>
        <fullName evidence="2">NAD(P)H-dependent FMN reductase</fullName>
    </submittedName>
</protein>
<dbReference type="GO" id="GO:0010181">
    <property type="term" value="F:FMN binding"/>
    <property type="evidence" value="ECO:0007669"/>
    <property type="project" value="TreeGrafter"/>
</dbReference>
<proteinExistence type="predicted"/>
<evidence type="ECO:0000259" key="1">
    <source>
        <dbReference type="Pfam" id="PF03358"/>
    </source>
</evidence>
<keyword evidence="3" id="KW-1185">Reference proteome</keyword>
<accession>A0A1I3C619</accession>
<dbReference type="GO" id="GO:0005829">
    <property type="term" value="C:cytosol"/>
    <property type="evidence" value="ECO:0007669"/>
    <property type="project" value="TreeGrafter"/>
</dbReference>
<name>A0A1I3C619_9LACT</name>
<dbReference type="OrthoDB" id="9812295at2"/>
<dbReference type="PANTHER" id="PTHR30543:SF21">
    <property type="entry name" value="NAD(P)H-DEPENDENT FMN REDUCTASE LOT6"/>
    <property type="match status" value="1"/>
</dbReference>
<dbReference type="InterPro" id="IPR005025">
    <property type="entry name" value="FMN_Rdtase-like_dom"/>
</dbReference>
<dbReference type="PANTHER" id="PTHR30543">
    <property type="entry name" value="CHROMATE REDUCTASE"/>
    <property type="match status" value="1"/>
</dbReference>
<dbReference type="GO" id="GO:0016491">
    <property type="term" value="F:oxidoreductase activity"/>
    <property type="evidence" value="ECO:0007669"/>
    <property type="project" value="InterPro"/>
</dbReference>
<dbReference type="AlphaFoldDB" id="A0A1I3C619"/>
<dbReference type="Gene3D" id="3.40.50.360">
    <property type="match status" value="1"/>
</dbReference>
<dbReference type="Proteomes" id="UP000198668">
    <property type="component" value="Unassembled WGS sequence"/>
</dbReference>
<organism evidence="2 3">
    <name type="scientific">Pisciglobus halotolerans</name>
    <dbReference type="NCBI Taxonomy" id="745365"/>
    <lineage>
        <taxon>Bacteria</taxon>
        <taxon>Bacillati</taxon>
        <taxon>Bacillota</taxon>
        <taxon>Bacilli</taxon>
        <taxon>Lactobacillales</taxon>
        <taxon>Carnobacteriaceae</taxon>
    </lineage>
</organism>
<feature type="domain" description="NADPH-dependent FMN reductase-like" evidence="1">
    <location>
        <begin position="1"/>
        <end position="136"/>
    </location>
</feature>
<dbReference type="InterPro" id="IPR029039">
    <property type="entry name" value="Flavoprotein-like_sf"/>
</dbReference>
<reference evidence="2 3" key="1">
    <citation type="submission" date="2016-10" db="EMBL/GenBank/DDBJ databases">
        <authorList>
            <person name="de Groot N.N."/>
        </authorList>
    </citation>
    <scope>NUCLEOTIDE SEQUENCE [LARGE SCALE GENOMIC DNA]</scope>
    <source>
        <strain evidence="2 3">DSM 27630</strain>
    </source>
</reference>
<sequence length="184" mass="19964">MKTVALVGSLRKDSYNMKLVKHIQEKFPELGIEIADISHLPFFNEEIEADPGQTVRDFQALVKSADAVIVATPEYNASMPAVLKNAIDWVSREGKEMAGKKVLIMGASMGALGTVKAQIHLRDVLDTVGVAAYVMPAAGGNDIFVGAAHTKFDENGQLTDEPTAQFISMVVERFKNFAALEVNL</sequence>